<feature type="compositionally biased region" description="Polar residues" evidence="1">
    <location>
        <begin position="32"/>
        <end position="41"/>
    </location>
</feature>
<evidence type="ECO:0000256" key="1">
    <source>
        <dbReference type="SAM" id="MobiDB-lite"/>
    </source>
</evidence>
<dbReference type="EMBL" id="SRLO01000147">
    <property type="protein sequence ID" value="TNN71642.1"/>
    <property type="molecule type" value="Genomic_DNA"/>
</dbReference>
<evidence type="ECO:0000313" key="2">
    <source>
        <dbReference type="EMBL" id="TNN71642.1"/>
    </source>
</evidence>
<feature type="region of interest" description="Disordered" evidence="1">
    <location>
        <begin position="32"/>
        <end position="52"/>
    </location>
</feature>
<dbReference type="Proteomes" id="UP000314294">
    <property type="component" value="Unassembled WGS sequence"/>
</dbReference>
<gene>
    <name evidence="2" type="ORF">EYF80_018167</name>
</gene>
<proteinExistence type="predicted"/>
<name>A0A4Z2I310_9TELE</name>
<protein>
    <submittedName>
        <fullName evidence="2">Uncharacterized protein</fullName>
    </submittedName>
</protein>
<accession>A0A4Z2I310</accession>
<keyword evidence="3" id="KW-1185">Reference proteome</keyword>
<dbReference type="AlphaFoldDB" id="A0A4Z2I310"/>
<organism evidence="2 3">
    <name type="scientific">Liparis tanakae</name>
    <name type="common">Tanaka's snailfish</name>
    <dbReference type="NCBI Taxonomy" id="230148"/>
    <lineage>
        <taxon>Eukaryota</taxon>
        <taxon>Metazoa</taxon>
        <taxon>Chordata</taxon>
        <taxon>Craniata</taxon>
        <taxon>Vertebrata</taxon>
        <taxon>Euteleostomi</taxon>
        <taxon>Actinopterygii</taxon>
        <taxon>Neopterygii</taxon>
        <taxon>Teleostei</taxon>
        <taxon>Neoteleostei</taxon>
        <taxon>Acanthomorphata</taxon>
        <taxon>Eupercaria</taxon>
        <taxon>Perciformes</taxon>
        <taxon>Cottioidei</taxon>
        <taxon>Cottales</taxon>
        <taxon>Liparidae</taxon>
        <taxon>Liparis</taxon>
    </lineage>
</organism>
<feature type="compositionally biased region" description="Basic residues" evidence="1">
    <location>
        <begin position="42"/>
        <end position="52"/>
    </location>
</feature>
<reference evidence="2 3" key="1">
    <citation type="submission" date="2019-03" db="EMBL/GenBank/DDBJ databases">
        <title>First draft genome of Liparis tanakae, snailfish: a comprehensive survey of snailfish specific genes.</title>
        <authorList>
            <person name="Kim W."/>
            <person name="Song I."/>
            <person name="Jeong J.-H."/>
            <person name="Kim D."/>
            <person name="Kim S."/>
            <person name="Ryu S."/>
            <person name="Song J.Y."/>
            <person name="Lee S.K."/>
        </authorList>
    </citation>
    <scope>NUCLEOTIDE SEQUENCE [LARGE SCALE GENOMIC DNA]</scope>
    <source>
        <tissue evidence="2">Muscle</tissue>
    </source>
</reference>
<sequence length="147" mass="16633">MSPWFTAPGWPNVCARGFERLPFKTGTLQTTLEKRTSSSYTRHSKRIRRSRKSIYPPPVLSGVMVTDPSGTAYPGTLERLFGSSASVTPVSHEVARRKRKHSWGSQVSPVCECLRVQFQRGGRKDVFKSDYKINTGTRIIFSDPKQR</sequence>
<comment type="caution">
    <text evidence="2">The sequence shown here is derived from an EMBL/GenBank/DDBJ whole genome shotgun (WGS) entry which is preliminary data.</text>
</comment>
<evidence type="ECO:0000313" key="3">
    <source>
        <dbReference type="Proteomes" id="UP000314294"/>
    </source>
</evidence>